<organism evidence="1">
    <name type="scientific">marine sediment metagenome</name>
    <dbReference type="NCBI Taxonomy" id="412755"/>
    <lineage>
        <taxon>unclassified sequences</taxon>
        <taxon>metagenomes</taxon>
        <taxon>ecological metagenomes</taxon>
    </lineage>
</organism>
<proteinExistence type="predicted"/>
<reference evidence="1" key="1">
    <citation type="journal article" date="2014" name="Front. Microbiol.">
        <title>High frequency of phylogenetically diverse reductive dehalogenase-homologous genes in deep subseafloor sedimentary metagenomes.</title>
        <authorList>
            <person name="Kawai M."/>
            <person name="Futagami T."/>
            <person name="Toyoda A."/>
            <person name="Takaki Y."/>
            <person name="Nishi S."/>
            <person name="Hori S."/>
            <person name="Arai W."/>
            <person name="Tsubouchi T."/>
            <person name="Morono Y."/>
            <person name="Uchiyama I."/>
            <person name="Ito T."/>
            <person name="Fujiyama A."/>
            <person name="Inagaki F."/>
            <person name="Takami H."/>
        </authorList>
    </citation>
    <scope>NUCLEOTIDE SEQUENCE</scope>
    <source>
        <strain evidence="1">Expedition CK06-06</strain>
    </source>
</reference>
<sequence length="30" mass="3525">MEKITEVTPWHPVFNFNLISNITFGMIMVD</sequence>
<gene>
    <name evidence="1" type="ORF">S01H4_06077</name>
</gene>
<protein>
    <submittedName>
        <fullName evidence="1">Uncharacterized protein</fullName>
    </submittedName>
</protein>
<evidence type="ECO:0000313" key="1">
    <source>
        <dbReference type="EMBL" id="GAG73491.1"/>
    </source>
</evidence>
<dbReference type="AlphaFoldDB" id="X1BN17"/>
<accession>X1BN17</accession>
<dbReference type="EMBL" id="BART01001830">
    <property type="protein sequence ID" value="GAG73491.1"/>
    <property type="molecule type" value="Genomic_DNA"/>
</dbReference>
<feature type="non-terminal residue" evidence="1">
    <location>
        <position position="30"/>
    </location>
</feature>
<comment type="caution">
    <text evidence="1">The sequence shown here is derived from an EMBL/GenBank/DDBJ whole genome shotgun (WGS) entry which is preliminary data.</text>
</comment>
<name>X1BN17_9ZZZZ</name>